<protein>
    <submittedName>
        <fullName evidence="1">Uncharacterized protein</fullName>
    </submittedName>
</protein>
<name>A0A6C6YZX5_SALPB</name>
<dbReference type="KEGG" id="spq:SPAB_00963"/>
<evidence type="ECO:0000313" key="2">
    <source>
        <dbReference type="Proteomes" id="UP000008556"/>
    </source>
</evidence>
<reference evidence="1 2" key="1">
    <citation type="submission" date="2007-11" db="EMBL/GenBank/DDBJ databases">
        <authorList>
            <consortium name="The Salmonella enterica serovar Paratyphi B Genome Sequencing Project"/>
            <person name="McClelland M."/>
            <person name="Sanderson E.K."/>
            <person name="Porwollik S."/>
            <person name="Spieth J."/>
            <person name="Clifton W.S."/>
            <person name="Fulton R."/>
            <person name="Cordes M."/>
            <person name="Wollam A."/>
            <person name="Shah N."/>
            <person name="Pepin K."/>
            <person name="Bhonagiri V."/>
            <person name="Nash W."/>
            <person name="Johnson M."/>
            <person name="Thiruvilangam P."/>
            <person name="Wilson R."/>
        </authorList>
    </citation>
    <scope>NUCLEOTIDE SEQUENCE [LARGE SCALE GENOMIC DNA]</scope>
    <source>
        <strain evidence="2">ATCC BAA-1250 / SPB7</strain>
    </source>
</reference>
<organism evidence="1 2">
    <name type="scientific">Salmonella paratyphi B (strain ATCC BAA-1250 / SPB7)</name>
    <dbReference type="NCBI Taxonomy" id="1016998"/>
    <lineage>
        <taxon>Bacteria</taxon>
        <taxon>Pseudomonadati</taxon>
        <taxon>Pseudomonadota</taxon>
        <taxon>Gammaproteobacteria</taxon>
        <taxon>Enterobacterales</taxon>
        <taxon>Enterobacteriaceae</taxon>
        <taxon>Salmonella</taxon>
    </lineage>
</organism>
<dbReference type="Proteomes" id="UP000008556">
    <property type="component" value="Chromosome"/>
</dbReference>
<dbReference type="AlphaFoldDB" id="A0A6C6YZX5"/>
<evidence type="ECO:0000313" key="1">
    <source>
        <dbReference type="EMBL" id="ABX66385.1"/>
    </source>
</evidence>
<sequence length="43" mass="5114">MLIHLIPFNLNHFYALKQALFSFRIYSMNCQSRRAGVALCIRR</sequence>
<gene>
    <name evidence="1" type="ordered locus">SPAB_00963</name>
</gene>
<accession>A0A6C6YZX5</accession>
<dbReference type="EMBL" id="CP000886">
    <property type="protein sequence ID" value="ABX66385.1"/>
    <property type="molecule type" value="Genomic_DNA"/>
</dbReference>
<proteinExistence type="predicted"/>